<dbReference type="InterPro" id="IPR029052">
    <property type="entry name" value="Metallo-depent_PP-like"/>
</dbReference>
<dbReference type="GO" id="GO:0009166">
    <property type="term" value="P:nucleotide catabolic process"/>
    <property type="evidence" value="ECO:0007669"/>
    <property type="project" value="InterPro"/>
</dbReference>
<evidence type="ECO:0000259" key="1">
    <source>
        <dbReference type="Pfam" id="PF13435"/>
    </source>
</evidence>
<accession>A0A3B1A5M8</accession>
<proteinExistence type="predicted"/>
<dbReference type="InterPro" id="IPR036280">
    <property type="entry name" value="Multihaem_cyt_sf"/>
</dbReference>
<gene>
    <name evidence="2" type="ORF">MNBD_GAMMA20-1456</name>
</gene>
<feature type="domain" description="Cytochrome c-552/4" evidence="1">
    <location>
        <begin position="327"/>
        <end position="394"/>
    </location>
</feature>
<evidence type="ECO:0000313" key="2">
    <source>
        <dbReference type="EMBL" id="VAW94897.1"/>
    </source>
</evidence>
<dbReference type="InterPro" id="IPR023155">
    <property type="entry name" value="Cyt_c-552/4"/>
</dbReference>
<dbReference type="SUPFAM" id="SSF48695">
    <property type="entry name" value="Multiheme cytochromes"/>
    <property type="match status" value="1"/>
</dbReference>
<dbReference type="Pfam" id="PF13435">
    <property type="entry name" value="Cytochrome_C554"/>
    <property type="match status" value="1"/>
</dbReference>
<dbReference type="GO" id="GO:0016787">
    <property type="term" value="F:hydrolase activity"/>
    <property type="evidence" value="ECO:0007669"/>
    <property type="project" value="InterPro"/>
</dbReference>
<dbReference type="EMBL" id="UOFU01000060">
    <property type="protein sequence ID" value="VAW94897.1"/>
    <property type="molecule type" value="Genomic_DNA"/>
</dbReference>
<sequence>MSRQLSILPVLKLRCWWSLLLLAVMLFGAGPVMAASSLSLIYSGNLDGELEPCGCSEAGDLGGLKRRATLLSQLRAENPQLVVISSGGLLHVEGSGDRLKSEYILSGFKRLGYDAIGLQWRDLALGPEHVLEAGLPWVASNWRDDSLPVSRLIERGGARIAFFSWLDPQQSPLQQMQGSHALVDDDVAGLHRALRQAKADGAVTVLATELPLKLAASGLGLEDVDILIQRSAYEEYGEPSLQGKTLVLQPGSRGMRLGRVDLTLADGRIESWRHTVLPMPDTIADAEKMRDWYEDYNATVKAAYLKRVELRKQREQGQSPYVGEEICQVCHQAAYKTWSASKHAMAYDSLEVVGKSFDPACIQCHVVGFDKPGGFIDMNMSGHLMGVQCESCHGAGRAHVEAQGKVSLPNSDWDKEKICAQCHTQPHSPGFAFDRYWPKIRH</sequence>
<dbReference type="PANTHER" id="PTHR11575:SF24">
    <property type="entry name" value="5'-NUCLEOTIDASE"/>
    <property type="match status" value="1"/>
</dbReference>
<dbReference type="InterPro" id="IPR006179">
    <property type="entry name" value="5_nucleotidase/apyrase"/>
</dbReference>
<dbReference type="Gene3D" id="3.60.21.10">
    <property type="match status" value="1"/>
</dbReference>
<name>A0A3B1A5M8_9ZZZZ</name>
<dbReference type="PANTHER" id="PTHR11575">
    <property type="entry name" value="5'-NUCLEOTIDASE-RELATED"/>
    <property type="match status" value="1"/>
</dbReference>
<organism evidence="2">
    <name type="scientific">hydrothermal vent metagenome</name>
    <dbReference type="NCBI Taxonomy" id="652676"/>
    <lineage>
        <taxon>unclassified sequences</taxon>
        <taxon>metagenomes</taxon>
        <taxon>ecological metagenomes</taxon>
    </lineage>
</organism>
<reference evidence="2" key="1">
    <citation type="submission" date="2018-06" db="EMBL/GenBank/DDBJ databases">
        <authorList>
            <person name="Zhirakovskaya E."/>
        </authorList>
    </citation>
    <scope>NUCLEOTIDE SEQUENCE</scope>
</reference>
<dbReference type="CDD" id="cd08168">
    <property type="entry name" value="Cytochrom_C3"/>
    <property type="match status" value="1"/>
</dbReference>
<dbReference type="AlphaFoldDB" id="A0A3B1A5M8"/>
<dbReference type="SUPFAM" id="SSF56300">
    <property type="entry name" value="Metallo-dependent phosphatases"/>
    <property type="match status" value="1"/>
</dbReference>
<protein>
    <recommendedName>
        <fullName evidence="1">Cytochrome c-552/4 domain-containing protein</fullName>
    </recommendedName>
</protein>
<dbReference type="Gene3D" id="1.10.1130.10">
    <property type="entry name" value="Flavocytochrome C3, Chain A"/>
    <property type="match status" value="1"/>
</dbReference>